<comment type="similarity">
    <text evidence="7">Belongs to the purine/pyrimidine phosphoribosyltransferase family. PyrE subfamily.</text>
</comment>
<feature type="binding site" evidence="7">
    <location>
        <position position="153"/>
    </location>
    <ligand>
        <name>orotate</name>
        <dbReference type="ChEBI" id="CHEBI:30839"/>
    </ligand>
</feature>
<proteinExistence type="inferred from homology"/>
<comment type="catalytic activity">
    <reaction evidence="7">
        <text>orotidine 5'-phosphate + diphosphate = orotate + 5-phospho-alpha-D-ribose 1-diphosphate</text>
        <dbReference type="Rhea" id="RHEA:10380"/>
        <dbReference type="ChEBI" id="CHEBI:30839"/>
        <dbReference type="ChEBI" id="CHEBI:33019"/>
        <dbReference type="ChEBI" id="CHEBI:57538"/>
        <dbReference type="ChEBI" id="CHEBI:58017"/>
        <dbReference type="EC" id="2.4.2.10"/>
    </reaction>
</comment>
<dbReference type="InterPro" id="IPR006273">
    <property type="entry name" value="Orotate_PRibTrfase_bac"/>
</dbReference>
<comment type="subunit">
    <text evidence="7">Homodimer.</text>
</comment>
<dbReference type="InterPro" id="IPR023031">
    <property type="entry name" value="OPRT"/>
</dbReference>
<comment type="function">
    <text evidence="7">Catalyzes the transfer of a ribosyl phosphate group from 5-phosphoribose 1-diphosphate to orotate, leading to the formation of orotidine monophosphate (OMP).</text>
</comment>
<protein>
    <recommendedName>
        <fullName evidence="2 7">Orotate phosphoribosyltransferase</fullName>
        <shortName evidence="7">OPRT</shortName>
        <shortName evidence="7">OPRTase</shortName>
        <ecNumber evidence="2 7">2.4.2.10</ecNumber>
    </recommendedName>
</protein>
<evidence type="ECO:0000256" key="7">
    <source>
        <dbReference type="HAMAP-Rule" id="MF_01208"/>
    </source>
</evidence>
<keyword evidence="6 7" id="KW-0665">Pyrimidine biosynthesis</keyword>
<sequence length="193" mass="20742">MSESSPPLDVLALYKEAGALHEGRFLLASGRHSPYFLQSTTLLQYPQHTAVLGAALAEKLKAADLKPDFVIGPAMGGVVLAYEVAKELGTRALFAEKDGQGGMKIREAFSVTPGQTFVAVEDVLTTGGSVLKAVRAAEAYGAVCLGVACLVDRRKQTGPLDGYPLTSLLELYFETYPPDEVPAWLEERELQEI</sequence>
<evidence type="ECO:0000256" key="6">
    <source>
        <dbReference type="ARBA" id="ARBA00022975"/>
    </source>
</evidence>
<keyword evidence="4 7" id="KW-0808">Transferase</keyword>
<evidence type="ECO:0000259" key="8">
    <source>
        <dbReference type="Pfam" id="PF00156"/>
    </source>
</evidence>
<keyword evidence="3 7" id="KW-0328">Glycosyltransferase</keyword>
<accession>A0A3G8YEK8</accession>
<name>A0A3G8YEK8_9DEIO</name>
<comment type="caution">
    <text evidence="7">Lacks conserved residue(s) required for the propagation of feature annotation.</text>
</comment>
<dbReference type="NCBIfam" id="TIGR01367">
    <property type="entry name" value="pyrE_Therm"/>
    <property type="match status" value="1"/>
</dbReference>
<comment type="pathway">
    <text evidence="1 7">Pyrimidine metabolism; UMP biosynthesis via de novo pathway; UMP from orotate: step 1/2.</text>
</comment>
<evidence type="ECO:0000313" key="9">
    <source>
        <dbReference type="EMBL" id="AZI42587.1"/>
    </source>
</evidence>
<evidence type="ECO:0000256" key="4">
    <source>
        <dbReference type="ARBA" id="ARBA00022679"/>
    </source>
</evidence>
<dbReference type="Proteomes" id="UP000276417">
    <property type="component" value="Chromosome 1"/>
</dbReference>
<dbReference type="OrthoDB" id="9783570at2"/>
<keyword evidence="5 7" id="KW-0460">Magnesium</keyword>
<dbReference type="PANTHER" id="PTHR19278">
    <property type="entry name" value="OROTATE PHOSPHORIBOSYLTRANSFERASE"/>
    <property type="match status" value="1"/>
</dbReference>
<feature type="binding site" description="in other chain" evidence="7">
    <location>
        <begin position="121"/>
        <end position="129"/>
    </location>
    <ligand>
        <name>5-phospho-alpha-D-ribose 1-diphosphate</name>
        <dbReference type="ChEBI" id="CHEBI:58017"/>
        <note>ligand shared between dimeric partners</note>
    </ligand>
</feature>
<gene>
    <name evidence="7 9" type="primary">pyrE</name>
    <name evidence="9" type="ORF">EHF33_07380</name>
</gene>
<dbReference type="GO" id="GO:0044205">
    <property type="term" value="P:'de novo' UMP biosynthetic process"/>
    <property type="evidence" value="ECO:0007669"/>
    <property type="project" value="UniProtKB-UniRule"/>
</dbReference>
<dbReference type="HAMAP" id="MF_01208">
    <property type="entry name" value="PyrE"/>
    <property type="match status" value="1"/>
</dbReference>
<evidence type="ECO:0000256" key="1">
    <source>
        <dbReference type="ARBA" id="ARBA00004889"/>
    </source>
</evidence>
<dbReference type="GO" id="GO:0000287">
    <property type="term" value="F:magnesium ion binding"/>
    <property type="evidence" value="ECO:0007669"/>
    <property type="project" value="UniProtKB-UniRule"/>
</dbReference>
<dbReference type="PANTHER" id="PTHR19278:SF9">
    <property type="entry name" value="URIDINE 5'-MONOPHOSPHATE SYNTHASE"/>
    <property type="match status" value="1"/>
</dbReference>
<dbReference type="InterPro" id="IPR000836">
    <property type="entry name" value="PRTase_dom"/>
</dbReference>
<organism evidence="9 10">
    <name type="scientific">Deinococcus psychrotolerans</name>
    <dbReference type="NCBI Taxonomy" id="2489213"/>
    <lineage>
        <taxon>Bacteria</taxon>
        <taxon>Thermotogati</taxon>
        <taxon>Deinococcota</taxon>
        <taxon>Deinococci</taxon>
        <taxon>Deinococcales</taxon>
        <taxon>Deinococcaceae</taxon>
        <taxon>Deinococcus</taxon>
    </lineage>
</organism>
<dbReference type="GO" id="GO:0004588">
    <property type="term" value="F:orotate phosphoribosyltransferase activity"/>
    <property type="evidence" value="ECO:0007669"/>
    <property type="project" value="UniProtKB-UniRule"/>
</dbReference>
<evidence type="ECO:0000256" key="5">
    <source>
        <dbReference type="ARBA" id="ARBA00022842"/>
    </source>
</evidence>
<dbReference type="EC" id="2.4.2.10" evidence="2 7"/>
<dbReference type="RefSeq" id="WP_124869469.1">
    <property type="nucleotide sequence ID" value="NZ_CP034183.1"/>
</dbReference>
<evidence type="ECO:0000313" key="10">
    <source>
        <dbReference type="Proteomes" id="UP000276417"/>
    </source>
</evidence>
<dbReference type="InterPro" id="IPR029057">
    <property type="entry name" value="PRTase-like"/>
</dbReference>
<dbReference type="EMBL" id="CP034183">
    <property type="protein sequence ID" value="AZI42587.1"/>
    <property type="molecule type" value="Genomic_DNA"/>
</dbReference>
<dbReference type="Pfam" id="PF00156">
    <property type="entry name" value="Pribosyltran"/>
    <property type="match status" value="1"/>
</dbReference>
<dbReference type="UniPathway" id="UPA00070">
    <property type="reaction ID" value="UER00119"/>
</dbReference>
<dbReference type="CDD" id="cd06223">
    <property type="entry name" value="PRTases_typeI"/>
    <property type="match status" value="1"/>
</dbReference>
<reference evidence="9 10" key="1">
    <citation type="submission" date="2018-11" db="EMBL/GenBank/DDBJ databases">
        <title>Deinococcus shelandsis sp. nov., isolated from South Shetland Islands soil of Antarctica.</title>
        <authorList>
            <person name="Tian J."/>
        </authorList>
    </citation>
    <scope>NUCLEOTIDE SEQUENCE [LARGE SCALE GENOMIC DNA]</scope>
    <source>
        <strain evidence="9 10">S14-83T</strain>
    </source>
</reference>
<dbReference type="SUPFAM" id="SSF53271">
    <property type="entry name" value="PRTase-like"/>
    <property type="match status" value="1"/>
</dbReference>
<keyword evidence="10" id="KW-1185">Reference proteome</keyword>
<evidence type="ECO:0000256" key="2">
    <source>
        <dbReference type="ARBA" id="ARBA00011971"/>
    </source>
</evidence>
<dbReference type="AlphaFoldDB" id="A0A3G8YEK8"/>
<dbReference type="KEGG" id="dph:EHF33_07380"/>
<feature type="binding site" evidence="7">
    <location>
        <position position="125"/>
    </location>
    <ligand>
        <name>orotate</name>
        <dbReference type="ChEBI" id="CHEBI:30839"/>
    </ligand>
</feature>
<evidence type="ECO:0000256" key="3">
    <source>
        <dbReference type="ARBA" id="ARBA00022676"/>
    </source>
</evidence>
<feature type="binding site" description="in other chain" evidence="7">
    <location>
        <position position="97"/>
    </location>
    <ligand>
        <name>5-phospho-alpha-D-ribose 1-diphosphate</name>
        <dbReference type="ChEBI" id="CHEBI:58017"/>
        <note>ligand shared between dimeric partners</note>
    </ligand>
</feature>
<comment type="cofactor">
    <cofactor evidence="7">
        <name>Mg(2+)</name>
        <dbReference type="ChEBI" id="CHEBI:18420"/>
    </cofactor>
</comment>
<dbReference type="GO" id="GO:0019856">
    <property type="term" value="P:pyrimidine nucleobase biosynthetic process"/>
    <property type="evidence" value="ECO:0007669"/>
    <property type="project" value="InterPro"/>
</dbReference>
<dbReference type="Gene3D" id="3.40.50.2020">
    <property type="match status" value="1"/>
</dbReference>
<feature type="domain" description="Phosphoribosyltransferase" evidence="8">
    <location>
        <begin position="41"/>
        <end position="166"/>
    </location>
</feature>